<reference evidence="2 4" key="1">
    <citation type="submission" date="2020-07" db="EMBL/GenBank/DDBJ databases">
        <authorList>
            <person name="Teixeira M."/>
        </authorList>
    </citation>
    <scope>NUCLEOTIDE SEQUENCE</scope>
    <source>
        <strain evidence="3">1</strain>
        <strain evidence="2">Xanthomonas sp. CPBF 367</strain>
    </source>
</reference>
<dbReference type="EMBL" id="LR824641">
    <property type="protein sequence ID" value="CAD0322134.1"/>
    <property type="molecule type" value="Genomic_DNA"/>
</dbReference>
<feature type="transmembrane region" description="Helical" evidence="1">
    <location>
        <begin position="126"/>
        <end position="146"/>
    </location>
</feature>
<feature type="transmembrane region" description="Helical" evidence="1">
    <location>
        <begin position="197"/>
        <end position="223"/>
    </location>
</feature>
<dbReference type="GeneID" id="79388875"/>
<proteinExistence type="predicted"/>
<gene>
    <name evidence="2" type="ORF">XSP_001548</name>
</gene>
<feature type="transmembrane region" description="Helical" evidence="1">
    <location>
        <begin position="6"/>
        <end position="25"/>
    </location>
</feature>
<protein>
    <submittedName>
        <fullName evidence="2">Uncharacterized protein</fullName>
    </submittedName>
</protein>
<feature type="transmembrane region" description="Helical" evidence="1">
    <location>
        <begin position="158"/>
        <end position="177"/>
    </location>
</feature>
<accession>A0A8E4G556</accession>
<keyword evidence="1" id="KW-0812">Transmembrane</keyword>
<evidence type="ECO:0000313" key="4">
    <source>
        <dbReference type="Proteomes" id="UP000515493"/>
    </source>
</evidence>
<name>A0A8E4G556_9XANT</name>
<organism evidence="2">
    <name type="scientific">Xanthomonas euroxanthea</name>
    <dbReference type="NCBI Taxonomy" id="2259622"/>
    <lineage>
        <taxon>Bacteria</taxon>
        <taxon>Pseudomonadati</taxon>
        <taxon>Pseudomonadota</taxon>
        <taxon>Gammaproteobacteria</taxon>
        <taxon>Lysobacterales</taxon>
        <taxon>Lysobacteraceae</taxon>
        <taxon>Xanthomonas</taxon>
    </lineage>
</organism>
<keyword evidence="1" id="KW-1133">Transmembrane helix</keyword>
<dbReference type="EMBL" id="LR861803">
    <property type="protein sequence ID" value="CAD1790204.1"/>
    <property type="molecule type" value="Genomic_DNA"/>
</dbReference>
<dbReference type="AlphaFoldDB" id="A0A8E4G556"/>
<feature type="transmembrane region" description="Helical" evidence="1">
    <location>
        <begin position="103"/>
        <end position="120"/>
    </location>
</feature>
<feature type="transmembrane region" description="Helical" evidence="1">
    <location>
        <begin position="75"/>
        <end position="91"/>
    </location>
</feature>
<feature type="transmembrane region" description="Helical" evidence="1">
    <location>
        <begin position="46"/>
        <end position="69"/>
    </location>
</feature>
<dbReference type="Proteomes" id="UP000515493">
    <property type="component" value="Chromosome"/>
</dbReference>
<dbReference type="KEGG" id="xeu:XSP_001548"/>
<sequence length="441" mass="49061">MALDNREWALVIWLTIALIGVLLSANLRQASWALLKALGQPSIVSVLALLFAYIAPIILGLWHLGWWGIANLKTTLIWAFGSACVAVFNVHKVEDDASFFQRALGEVIGVAVVVDFLAAVDTFPLWVEFFIAGGAFLLALLSAVSAKEPSQRLVHRGANALLIALGLLMLGKSIFHITVDFNDFAKMQTVREFLLPIILGLLLLPFLFLLNAYLVAESVLVAFKYQSKAPKLARYASAKFLRHLGLDMPAWRQWQRHAGRFAPSSFSEVEASVLEVKKTRCRQKNPHRVQPVVGWLPEDAMGFLSSQGLKTRPYYRADDREWLAASGMVELGTGILPNNVGYYISGDAFIVKELRLKLNVNRPEEQENATRHFGLLCHELLRKALPFAYAQDLPFEIEVDQVTIIGRHSVRMTLFEWSGGIKGGFDLTFAIGVPEDDCATD</sequence>
<evidence type="ECO:0000313" key="3">
    <source>
        <dbReference type="EMBL" id="CAD1790204.1"/>
    </source>
</evidence>
<dbReference type="RefSeq" id="WP_147421361.1">
    <property type="nucleotide sequence ID" value="NZ_LR861803.1"/>
</dbReference>
<keyword evidence="1" id="KW-0472">Membrane</keyword>
<evidence type="ECO:0000313" key="2">
    <source>
        <dbReference type="EMBL" id="CAD0322134.1"/>
    </source>
</evidence>
<evidence type="ECO:0000256" key="1">
    <source>
        <dbReference type="SAM" id="Phobius"/>
    </source>
</evidence>